<dbReference type="InterPro" id="IPR023271">
    <property type="entry name" value="Aquaporin-like"/>
</dbReference>
<dbReference type="SUPFAM" id="SSF81338">
    <property type="entry name" value="Aquaporin-like"/>
    <property type="match status" value="1"/>
</dbReference>
<organism evidence="9 10">
    <name type="scientific">Paxillus rubicundulus Ve08.2h10</name>
    <dbReference type="NCBI Taxonomy" id="930991"/>
    <lineage>
        <taxon>Eukaryota</taxon>
        <taxon>Fungi</taxon>
        <taxon>Dikarya</taxon>
        <taxon>Basidiomycota</taxon>
        <taxon>Agaricomycotina</taxon>
        <taxon>Agaricomycetes</taxon>
        <taxon>Agaricomycetidae</taxon>
        <taxon>Boletales</taxon>
        <taxon>Paxilineae</taxon>
        <taxon>Paxillaceae</taxon>
        <taxon>Paxillus</taxon>
    </lineage>
</organism>
<dbReference type="HOGENOM" id="CLU_020019_1_4_1"/>
<evidence type="ECO:0000256" key="1">
    <source>
        <dbReference type="ARBA" id="ARBA00004141"/>
    </source>
</evidence>
<proteinExistence type="inferred from homology"/>
<comment type="similarity">
    <text evidence="2 6">Belongs to the MIP/aquaporin (TC 1.A.8) family.</text>
</comment>
<keyword evidence="6" id="KW-0813">Transport</keyword>
<protein>
    <recommendedName>
        <fullName evidence="11">Aquaporin</fullName>
    </recommendedName>
</protein>
<dbReference type="AlphaFoldDB" id="A0A0D0DWZ0"/>
<feature type="region of interest" description="Disordered" evidence="7">
    <location>
        <begin position="251"/>
        <end position="298"/>
    </location>
</feature>
<dbReference type="Proteomes" id="UP000054538">
    <property type="component" value="Unassembled WGS sequence"/>
</dbReference>
<keyword evidence="3 6" id="KW-0812">Transmembrane</keyword>
<dbReference type="GO" id="GO:0015250">
    <property type="term" value="F:water channel activity"/>
    <property type="evidence" value="ECO:0007669"/>
    <property type="project" value="TreeGrafter"/>
</dbReference>
<feature type="compositionally biased region" description="Polar residues" evidence="7">
    <location>
        <begin position="282"/>
        <end position="298"/>
    </location>
</feature>
<feature type="transmembrane region" description="Helical" evidence="8">
    <location>
        <begin position="142"/>
        <end position="163"/>
    </location>
</feature>
<evidence type="ECO:0000313" key="9">
    <source>
        <dbReference type="EMBL" id="KIK94481.1"/>
    </source>
</evidence>
<evidence type="ECO:0008006" key="11">
    <source>
        <dbReference type="Google" id="ProtNLM"/>
    </source>
</evidence>
<dbReference type="PANTHER" id="PTHR19139:SF199">
    <property type="entry name" value="MIP17260P"/>
    <property type="match status" value="1"/>
</dbReference>
<feature type="transmembrane region" description="Helical" evidence="8">
    <location>
        <begin position="12"/>
        <end position="38"/>
    </location>
</feature>
<feature type="transmembrane region" description="Helical" evidence="8">
    <location>
        <begin position="89"/>
        <end position="122"/>
    </location>
</feature>
<evidence type="ECO:0000256" key="7">
    <source>
        <dbReference type="SAM" id="MobiDB-lite"/>
    </source>
</evidence>
<evidence type="ECO:0000313" key="10">
    <source>
        <dbReference type="Proteomes" id="UP000054538"/>
    </source>
</evidence>
<dbReference type="InterPro" id="IPR034294">
    <property type="entry name" value="Aquaporin_transptr"/>
</dbReference>
<dbReference type="STRING" id="930991.A0A0D0DWZ0"/>
<dbReference type="PRINTS" id="PR00783">
    <property type="entry name" value="MINTRINSICP"/>
</dbReference>
<dbReference type="Gene3D" id="1.20.1080.10">
    <property type="entry name" value="Glycerol uptake facilitator protein"/>
    <property type="match status" value="1"/>
</dbReference>
<dbReference type="EMBL" id="KN825103">
    <property type="protein sequence ID" value="KIK94481.1"/>
    <property type="molecule type" value="Genomic_DNA"/>
</dbReference>
<evidence type="ECO:0000256" key="4">
    <source>
        <dbReference type="ARBA" id="ARBA00022989"/>
    </source>
</evidence>
<feature type="transmembrane region" description="Helical" evidence="8">
    <location>
        <begin position="219"/>
        <end position="239"/>
    </location>
</feature>
<dbReference type="PANTHER" id="PTHR19139">
    <property type="entry name" value="AQUAPORIN TRANSPORTER"/>
    <property type="match status" value="1"/>
</dbReference>
<keyword evidence="5 8" id="KW-0472">Membrane</keyword>
<reference evidence="9 10" key="1">
    <citation type="submission" date="2014-04" db="EMBL/GenBank/DDBJ databases">
        <authorList>
            <consortium name="DOE Joint Genome Institute"/>
            <person name="Kuo A."/>
            <person name="Kohler A."/>
            <person name="Jargeat P."/>
            <person name="Nagy L.G."/>
            <person name="Floudas D."/>
            <person name="Copeland A."/>
            <person name="Barry K.W."/>
            <person name="Cichocki N."/>
            <person name="Veneault-Fourrey C."/>
            <person name="LaButti K."/>
            <person name="Lindquist E.A."/>
            <person name="Lipzen A."/>
            <person name="Lundell T."/>
            <person name="Morin E."/>
            <person name="Murat C."/>
            <person name="Sun H."/>
            <person name="Tunlid A."/>
            <person name="Henrissat B."/>
            <person name="Grigoriev I.V."/>
            <person name="Hibbett D.S."/>
            <person name="Martin F."/>
            <person name="Nordberg H.P."/>
            <person name="Cantor M.N."/>
            <person name="Hua S.X."/>
        </authorList>
    </citation>
    <scope>NUCLEOTIDE SEQUENCE [LARGE SCALE GENOMIC DNA]</scope>
    <source>
        <strain evidence="9 10">Ve08.2h10</strain>
    </source>
</reference>
<keyword evidence="4 8" id="KW-1133">Transmembrane helix</keyword>
<evidence type="ECO:0000256" key="6">
    <source>
        <dbReference type="RuleBase" id="RU000477"/>
    </source>
</evidence>
<dbReference type="InterPro" id="IPR000425">
    <property type="entry name" value="MIP"/>
</dbReference>
<evidence type="ECO:0000256" key="8">
    <source>
        <dbReference type="SAM" id="Phobius"/>
    </source>
</evidence>
<dbReference type="InParanoid" id="A0A0D0DWZ0"/>
<gene>
    <name evidence="9" type="ORF">PAXRUDRAFT_827948</name>
</gene>
<accession>A0A0D0DWZ0</accession>
<dbReference type="OrthoDB" id="3222at2759"/>
<sequence>MSRISYWNSQRLFGSFAIDLKAAGLEFIGTTFFLLLGLGGIQAATGAALESGTTIEQVLYIATCMGFSLLVTAWLFFRVTGGLFNPNITLALFLVGVVGPVRFVLFCIAQMVGAIAASAIIYGLTPGPLSVNTFLQQGISPAQAVFIEMFITAALVIAVLMLAAEKHSATPFAPVGIGLTLFVGHLFAVFYTGACMNTARAFGPAVVTGFAFAGKSRHWVYWVGPFLGSLLGSAFYALLKALNYRELNPAQASTRPEDSPQDPIFGTSEKAGEKAEPAGSGRNASASNPTGNPSRSAS</sequence>
<name>A0A0D0DWZ0_9AGAM</name>
<dbReference type="GO" id="GO:0005886">
    <property type="term" value="C:plasma membrane"/>
    <property type="evidence" value="ECO:0007669"/>
    <property type="project" value="TreeGrafter"/>
</dbReference>
<evidence type="ECO:0000256" key="5">
    <source>
        <dbReference type="ARBA" id="ARBA00023136"/>
    </source>
</evidence>
<feature type="transmembrane region" description="Helical" evidence="8">
    <location>
        <begin position="175"/>
        <end position="199"/>
    </location>
</feature>
<comment type="subcellular location">
    <subcellularLocation>
        <location evidence="1">Membrane</location>
        <topology evidence="1">Multi-pass membrane protein</topology>
    </subcellularLocation>
</comment>
<keyword evidence="10" id="KW-1185">Reference proteome</keyword>
<reference evidence="10" key="2">
    <citation type="submission" date="2015-01" db="EMBL/GenBank/DDBJ databases">
        <title>Evolutionary Origins and Diversification of the Mycorrhizal Mutualists.</title>
        <authorList>
            <consortium name="DOE Joint Genome Institute"/>
            <consortium name="Mycorrhizal Genomics Consortium"/>
            <person name="Kohler A."/>
            <person name="Kuo A."/>
            <person name="Nagy L.G."/>
            <person name="Floudas D."/>
            <person name="Copeland A."/>
            <person name="Barry K.W."/>
            <person name="Cichocki N."/>
            <person name="Veneault-Fourrey C."/>
            <person name="LaButti K."/>
            <person name="Lindquist E.A."/>
            <person name="Lipzen A."/>
            <person name="Lundell T."/>
            <person name="Morin E."/>
            <person name="Murat C."/>
            <person name="Riley R."/>
            <person name="Ohm R."/>
            <person name="Sun H."/>
            <person name="Tunlid A."/>
            <person name="Henrissat B."/>
            <person name="Grigoriev I.V."/>
            <person name="Hibbett D.S."/>
            <person name="Martin F."/>
        </authorList>
    </citation>
    <scope>NUCLEOTIDE SEQUENCE [LARGE SCALE GENOMIC DNA]</scope>
    <source>
        <strain evidence="10">Ve08.2h10</strain>
    </source>
</reference>
<evidence type="ECO:0000256" key="2">
    <source>
        <dbReference type="ARBA" id="ARBA00006175"/>
    </source>
</evidence>
<feature type="transmembrane region" description="Helical" evidence="8">
    <location>
        <begin position="58"/>
        <end position="77"/>
    </location>
</feature>
<dbReference type="Pfam" id="PF00230">
    <property type="entry name" value="MIP"/>
    <property type="match status" value="1"/>
</dbReference>
<evidence type="ECO:0000256" key="3">
    <source>
        <dbReference type="ARBA" id="ARBA00022692"/>
    </source>
</evidence>